<dbReference type="STRING" id="604330.SAMN04489857_2049"/>
<feature type="domain" description="Enolpyruvate transferase" evidence="14">
    <location>
        <begin position="6"/>
        <end position="408"/>
    </location>
</feature>
<gene>
    <name evidence="13" type="primary">murA</name>
    <name evidence="15" type="ORF">SAMN04487824_1075</name>
</gene>
<evidence type="ECO:0000313" key="16">
    <source>
        <dbReference type="Proteomes" id="UP000198528"/>
    </source>
</evidence>
<comment type="catalytic activity">
    <reaction evidence="12 13">
        <text>phosphoenolpyruvate + UDP-N-acetyl-alpha-D-glucosamine = UDP-N-acetyl-3-O-(1-carboxyvinyl)-alpha-D-glucosamine + phosphate</text>
        <dbReference type="Rhea" id="RHEA:18681"/>
        <dbReference type="ChEBI" id="CHEBI:43474"/>
        <dbReference type="ChEBI" id="CHEBI:57705"/>
        <dbReference type="ChEBI" id="CHEBI:58702"/>
        <dbReference type="ChEBI" id="CHEBI:68483"/>
        <dbReference type="EC" id="2.5.1.7"/>
    </reaction>
</comment>
<dbReference type="NCBIfam" id="TIGR01072">
    <property type="entry name" value="murA"/>
    <property type="match status" value="1"/>
</dbReference>
<reference evidence="16" key="1">
    <citation type="submission" date="2016-10" db="EMBL/GenBank/DDBJ databases">
        <authorList>
            <person name="Varghese N."/>
            <person name="Submissions S."/>
        </authorList>
    </citation>
    <scope>NUCLEOTIDE SEQUENCE [LARGE SCALE GENOMIC DNA]</scope>
    <source>
        <strain evidence="16">DSM 22619</strain>
    </source>
</reference>
<comment type="caution">
    <text evidence="13">Lacks conserved residue(s) required for the propagation of feature annotation.</text>
</comment>
<evidence type="ECO:0000256" key="7">
    <source>
        <dbReference type="ARBA" id="ARBA00022984"/>
    </source>
</evidence>
<dbReference type="UniPathway" id="UPA00219"/>
<dbReference type="GO" id="GO:0019277">
    <property type="term" value="P:UDP-N-acetylgalactosamine biosynthetic process"/>
    <property type="evidence" value="ECO:0007669"/>
    <property type="project" value="InterPro"/>
</dbReference>
<keyword evidence="6 13" id="KW-0133">Cell shape</keyword>
<dbReference type="Proteomes" id="UP000198528">
    <property type="component" value="Unassembled WGS sequence"/>
</dbReference>
<evidence type="ECO:0000256" key="6">
    <source>
        <dbReference type="ARBA" id="ARBA00022960"/>
    </source>
</evidence>
<dbReference type="InterPro" id="IPR050068">
    <property type="entry name" value="MurA_subfamily"/>
</dbReference>
<dbReference type="GO" id="GO:0051301">
    <property type="term" value="P:cell division"/>
    <property type="evidence" value="ECO:0007669"/>
    <property type="project" value="UniProtKB-KW"/>
</dbReference>
<dbReference type="GO" id="GO:0071555">
    <property type="term" value="P:cell wall organization"/>
    <property type="evidence" value="ECO:0007669"/>
    <property type="project" value="UniProtKB-KW"/>
</dbReference>
<sequence>MEVIQVEGGHKFSGEVTVEGAKNSALKLMAATIMAPGVTTLTNVPNISDVHVMGKVLKCLGAKIVVKGEHELEIDTTDVDKWETPYHLVAKMRASTAVMGPLLTRFGKAVVAMPGGCNIGARKIDMHILGLEALGVHFEIDHGNIHASTPNGITGTTVTLDFASVGATENLMMASVCAEGTTVIDNAAREPEIVDLANLLNEMGAKVHGAGSPVIEVEGVKSLHAVESHRVVGDRIEAGTFIAMGGLCGDPVTVRGFNPRHLGLVLKKYELMGLDIKTFEDGCTVRRAGAIHATDIQTLPFPGFPTDMQAQTMALLALSDGSCIITENVFENRFMLASELQRMGADIRIEGHHAIVHGVKGFSGAEVKSPDLRGGAALVMAGLVADGVTTVSDIYHIDRGYEKFVPKLQALGAKVERLELPEEDIDDPLM</sequence>
<dbReference type="GO" id="GO:0005737">
    <property type="term" value="C:cytoplasm"/>
    <property type="evidence" value="ECO:0007669"/>
    <property type="project" value="UniProtKB-SubCell"/>
</dbReference>
<keyword evidence="4 13" id="KW-0132">Cell division</keyword>
<name>A0A1G6K874_9ACTN</name>
<dbReference type="GO" id="GO:0008360">
    <property type="term" value="P:regulation of cell shape"/>
    <property type="evidence" value="ECO:0007669"/>
    <property type="project" value="UniProtKB-KW"/>
</dbReference>
<evidence type="ECO:0000256" key="1">
    <source>
        <dbReference type="ARBA" id="ARBA00004496"/>
    </source>
</evidence>
<protein>
    <recommendedName>
        <fullName evidence="13">UDP-N-acetylglucosamine 1-carboxyvinyltransferase</fullName>
        <ecNumber evidence="13">2.5.1.7</ecNumber>
    </recommendedName>
    <alternativeName>
        <fullName evidence="13">Enoylpyruvate transferase</fullName>
    </alternativeName>
    <alternativeName>
        <fullName evidence="13">UDP-N-acetylglucosamine enolpyruvyl transferase</fullName>
        <shortName evidence="13">EPT</shortName>
    </alternativeName>
</protein>
<keyword evidence="8 13" id="KW-0131">Cell cycle</keyword>
<dbReference type="Gene3D" id="3.65.10.10">
    <property type="entry name" value="Enolpyruvate transferase domain"/>
    <property type="match status" value="2"/>
</dbReference>
<keyword evidence="16" id="KW-1185">Reference proteome</keyword>
<proteinExistence type="inferred from homology"/>
<feature type="binding site" evidence="13">
    <location>
        <position position="307"/>
    </location>
    <ligand>
        <name>UDP-N-acetyl-alpha-D-glucosamine</name>
        <dbReference type="ChEBI" id="CHEBI:57705"/>
    </ligand>
</feature>
<keyword evidence="3 13" id="KW-0963">Cytoplasm</keyword>
<dbReference type="SUPFAM" id="SSF55205">
    <property type="entry name" value="EPT/RTPC-like"/>
    <property type="match status" value="1"/>
</dbReference>
<dbReference type="CDD" id="cd01555">
    <property type="entry name" value="UdpNAET"/>
    <property type="match status" value="1"/>
</dbReference>
<dbReference type="GO" id="GO:0009252">
    <property type="term" value="P:peptidoglycan biosynthetic process"/>
    <property type="evidence" value="ECO:0007669"/>
    <property type="project" value="UniProtKB-UniRule"/>
</dbReference>
<evidence type="ECO:0000256" key="8">
    <source>
        <dbReference type="ARBA" id="ARBA00023306"/>
    </source>
</evidence>
<evidence type="ECO:0000256" key="12">
    <source>
        <dbReference type="ARBA" id="ARBA00047527"/>
    </source>
</evidence>
<feature type="binding site" evidence="13">
    <location>
        <position position="329"/>
    </location>
    <ligand>
        <name>UDP-N-acetyl-alpha-D-glucosamine</name>
        <dbReference type="ChEBI" id="CHEBI:57705"/>
    </ligand>
</feature>
<dbReference type="Pfam" id="PF00275">
    <property type="entry name" value="EPSP_synthase"/>
    <property type="match status" value="1"/>
</dbReference>
<evidence type="ECO:0000256" key="4">
    <source>
        <dbReference type="ARBA" id="ARBA00022618"/>
    </source>
</evidence>
<keyword evidence="13" id="KW-0670">Pyruvate</keyword>
<evidence type="ECO:0000259" key="14">
    <source>
        <dbReference type="Pfam" id="PF00275"/>
    </source>
</evidence>
<dbReference type="InterPro" id="IPR005750">
    <property type="entry name" value="UDP_GlcNAc_COvinyl_MurA"/>
</dbReference>
<dbReference type="EMBL" id="FMZL01000007">
    <property type="protein sequence ID" value="SDC27021.1"/>
    <property type="molecule type" value="Genomic_DNA"/>
</dbReference>
<dbReference type="InterPro" id="IPR013792">
    <property type="entry name" value="RNA3'P_cycl/enolpyr_Trfase_a/b"/>
</dbReference>
<evidence type="ECO:0000256" key="3">
    <source>
        <dbReference type="ARBA" id="ARBA00022490"/>
    </source>
</evidence>
<organism evidence="15 16">
    <name type="scientific">Parafannyhessea umbonata</name>
    <dbReference type="NCBI Taxonomy" id="604330"/>
    <lineage>
        <taxon>Bacteria</taxon>
        <taxon>Bacillati</taxon>
        <taxon>Actinomycetota</taxon>
        <taxon>Coriobacteriia</taxon>
        <taxon>Coriobacteriales</taxon>
        <taxon>Atopobiaceae</taxon>
        <taxon>Parafannyhessea</taxon>
    </lineage>
</organism>
<evidence type="ECO:0000256" key="11">
    <source>
        <dbReference type="ARBA" id="ARBA00038367"/>
    </source>
</evidence>
<dbReference type="AlphaFoldDB" id="A0A1G6K874"/>
<evidence type="ECO:0000256" key="9">
    <source>
        <dbReference type="ARBA" id="ARBA00023316"/>
    </source>
</evidence>
<evidence type="ECO:0000256" key="13">
    <source>
        <dbReference type="HAMAP-Rule" id="MF_00111"/>
    </source>
</evidence>
<feature type="modified residue" description="2-(S-cysteinyl)pyruvic acid O-phosphothioketal" evidence="13">
    <location>
        <position position="117"/>
    </location>
</feature>
<comment type="function">
    <text evidence="10 13">Cell wall formation. Adds enolpyruvyl to UDP-N-acetylglucosamine.</text>
</comment>
<comment type="similarity">
    <text evidence="11 13">Belongs to the EPSP synthase family. MurA subfamily.</text>
</comment>
<evidence type="ECO:0000256" key="5">
    <source>
        <dbReference type="ARBA" id="ARBA00022679"/>
    </source>
</evidence>
<keyword evidence="9 13" id="KW-0961">Cell wall biogenesis/degradation</keyword>
<feature type="binding site" evidence="13">
    <location>
        <begin position="22"/>
        <end position="23"/>
    </location>
    <ligand>
        <name>phosphoenolpyruvate</name>
        <dbReference type="ChEBI" id="CHEBI:58702"/>
    </ligand>
</feature>
<comment type="pathway">
    <text evidence="2 13">Cell wall biogenesis; peptidoglycan biosynthesis.</text>
</comment>
<keyword evidence="7 13" id="KW-0573">Peptidoglycan synthesis</keyword>
<dbReference type="HAMAP" id="MF_00111">
    <property type="entry name" value="MurA"/>
    <property type="match status" value="1"/>
</dbReference>
<dbReference type="PANTHER" id="PTHR43783:SF1">
    <property type="entry name" value="UDP-N-ACETYLGLUCOSAMINE 1-CARBOXYVINYLTRANSFERASE"/>
    <property type="match status" value="1"/>
</dbReference>
<evidence type="ECO:0000313" key="15">
    <source>
        <dbReference type="EMBL" id="SDC27021.1"/>
    </source>
</evidence>
<feature type="binding site" evidence="13">
    <location>
        <position position="93"/>
    </location>
    <ligand>
        <name>UDP-N-acetyl-alpha-D-glucosamine</name>
        <dbReference type="ChEBI" id="CHEBI:57705"/>
    </ligand>
</feature>
<dbReference type="InterPro" id="IPR001986">
    <property type="entry name" value="Enolpyruvate_Tfrase_dom"/>
</dbReference>
<accession>A0A1G6K874</accession>
<dbReference type="GO" id="GO:0008760">
    <property type="term" value="F:UDP-N-acetylglucosamine 1-carboxyvinyltransferase activity"/>
    <property type="evidence" value="ECO:0007669"/>
    <property type="project" value="UniProtKB-UniRule"/>
</dbReference>
<feature type="active site" description="Proton donor" evidence="13">
    <location>
        <position position="117"/>
    </location>
</feature>
<evidence type="ECO:0000256" key="10">
    <source>
        <dbReference type="ARBA" id="ARBA00037534"/>
    </source>
</evidence>
<dbReference type="EC" id="2.5.1.7" evidence="13"/>
<keyword evidence="5 13" id="KW-0808">Transferase</keyword>
<comment type="subcellular location">
    <subcellularLocation>
        <location evidence="1 13">Cytoplasm</location>
    </subcellularLocation>
</comment>
<dbReference type="InterPro" id="IPR036968">
    <property type="entry name" value="Enolpyruvate_Tfrase_sf"/>
</dbReference>
<dbReference type="RefSeq" id="WP_090845985.1">
    <property type="nucleotide sequence ID" value="NZ_FMZL01000007.1"/>
</dbReference>
<dbReference type="NCBIfam" id="NF006873">
    <property type="entry name" value="PRK09369.1"/>
    <property type="match status" value="1"/>
</dbReference>
<evidence type="ECO:0000256" key="2">
    <source>
        <dbReference type="ARBA" id="ARBA00004752"/>
    </source>
</evidence>
<dbReference type="PANTHER" id="PTHR43783">
    <property type="entry name" value="UDP-N-ACETYLGLUCOSAMINE 1-CARBOXYVINYLTRANSFERASE"/>
    <property type="match status" value="1"/>
</dbReference>